<keyword evidence="2" id="KW-1185">Reference proteome</keyword>
<dbReference type="KEGG" id="bgok:Pr1d_29940"/>
<proteinExistence type="predicted"/>
<evidence type="ECO:0000313" key="1">
    <source>
        <dbReference type="EMBL" id="QEG35692.1"/>
    </source>
</evidence>
<dbReference type="EMBL" id="CP042913">
    <property type="protein sequence ID" value="QEG35692.1"/>
    <property type="molecule type" value="Genomic_DNA"/>
</dbReference>
<evidence type="ECO:0008006" key="3">
    <source>
        <dbReference type="Google" id="ProtNLM"/>
    </source>
</evidence>
<evidence type="ECO:0000313" key="2">
    <source>
        <dbReference type="Proteomes" id="UP000323917"/>
    </source>
</evidence>
<organism evidence="1 2">
    <name type="scientific">Bythopirellula goksoeyrii</name>
    <dbReference type="NCBI Taxonomy" id="1400387"/>
    <lineage>
        <taxon>Bacteria</taxon>
        <taxon>Pseudomonadati</taxon>
        <taxon>Planctomycetota</taxon>
        <taxon>Planctomycetia</taxon>
        <taxon>Pirellulales</taxon>
        <taxon>Lacipirellulaceae</taxon>
        <taxon>Bythopirellula</taxon>
    </lineage>
</organism>
<protein>
    <recommendedName>
        <fullName evidence="3">KOW domain-containing protein</fullName>
    </recommendedName>
</protein>
<accession>A0A5B9QDV8</accession>
<gene>
    <name evidence="1" type="ORF">Pr1d_29940</name>
</gene>
<dbReference type="Proteomes" id="UP000323917">
    <property type="component" value="Chromosome"/>
</dbReference>
<dbReference type="AlphaFoldDB" id="A0A5B9QDV8"/>
<reference evidence="1 2" key="1">
    <citation type="submission" date="2019-08" db="EMBL/GenBank/DDBJ databases">
        <title>Deep-cultivation of Planctomycetes and their phenomic and genomic characterization uncovers novel biology.</title>
        <authorList>
            <person name="Wiegand S."/>
            <person name="Jogler M."/>
            <person name="Boedeker C."/>
            <person name="Pinto D."/>
            <person name="Vollmers J."/>
            <person name="Rivas-Marin E."/>
            <person name="Kohn T."/>
            <person name="Peeters S.H."/>
            <person name="Heuer A."/>
            <person name="Rast P."/>
            <person name="Oberbeckmann S."/>
            <person name="Bunk B."/>
            <person name="Jeske O."/>
            <person name="Meyerdierks A."/>
            <person name="Storesund J.E."/>
            <person name="Kallscheuer N."/>
            <person name="Luecker S."/>
            <person name="Lage O.M."/>
            <person name="Pohl T."/>
            <person name="Merkel B.J."/>
            <person name="Hornburger P."/>
            <person name="Mueller R.-W."/>
            <person name="Bruemmer F."/>
            <person name="Labrenz M."/>
            <person name="Spormann A.M."/>
            <person name="Op den Camp H."/>
            <person name="Overmann J."/>
            <person name="Amann R."/>
            <person name="Jetten M.S.M."/>
            <person name="Mascher T."/>
            <person name="Medema M.H."/>
            <person name="Devos D.P."/>
            <person name="Kaster A.-K."/>
            <person name="Ovreas L."/>
            <person name="Rohde M."/>
            <person name="Galperin M.Y."/>
            <person name="Jogler C."/>
        </authorList>
    </citation>
    <scope>NUCLEOTIDE SEQUENCE [LARGE SCALE GENOMIC DNA]</scope>
    <source>
        <strain evidence="1 2">Pr1d</strain>
    </source>
</reference>
<dbReference type="OrthoDB" id="8445504at2"/>
<sequence>MARDLINIDELSEAELVDLNHRVVARLRFLHEMHAHADMLEYRIGERVEFDSGRGGSRVGVLTKYNKKTVTVVTDTGEHWNVAPCHLRSVENHGTHQRIDPKRIDHQNT</sequence>
<name>A0A5B9QDV8_9BACT</name>
<dbReference type="RefSeq" id="WP_148074178.1">
    <property type="nucleotide sequence ID" value="NZ_CP042913.1"/>
</dbReference>